<dbReference type="AlphaFoldDB" id="A0A6J7DQS2"/>
<gene>
    <name evidence="1" type="ORF">UFOPK3461_00304</name>
</gene>
<proteinExistence type="predicted"/>
<evidence type="ECO:0000313" key="1">
    <source>
        <dbReference type="EMBL" id="CAB4870629.1"/>
    </source>
</evidence>
<name>A0A6J7DQS2_9ZZZZ</name>
<organism evidence="1">
    <name type="scientific">freshwater metagenome</name>
    <dbReference type="NCBI Taxonomy" id="449393"/>
    <lineage>
        <taxon>unclassified sequences</taxon>
        <taxon>metagenomes</taxon>
        <taxon>ecological metagenomes</taxon>
    </lineage>
</organism>
<accession>A0A6J7DQS2</accession>
<sequence length="116" mass="12758">MAYLDRVEDEKISKLREILSAKSGRPVSFGWGPRFLHSTGQFHKGGQQNGSFLQITGETSADLKIPGQSFDFKTLLMAQALGDSDALAKRKCPLLRFHLKNRSAGIDQILKAAIAL</sequence>
<protein>
    <submittedName>
        <fullName evidence="1">Unannotated protein</fullName>
    </submittedName>
</protein>
<dbReference type="EMBL" id="CAFBLW010000012">
    <property type="protein sequence ID" value="CAB4870629.1"/>
    <property type="molecule type" value="Genomic_DNA"/>
</dbReference>
<reference evidence="1" key="1">
    <citation type="submission" date="2020-05" db="EMBL/GenBank/DDBJ databases">
        <authorList>
            <person name="Chiriac C."/>
            <person name="Salcher M."/>
            <person name="Ghai R."/>
            <person name="Kavagutti S V."/>
        </authorList>
    </citation>
    <scope>NUCLEOTIDE SEQUENCE</scope>
</reference>